<comment type="caution">
    <text evidence="2">The sequence shown here is derived from an EMBL/GenBank/DDBJ whole genome shotgun (WGS) entry which is preliminary data.</text>
</comment>
<keyword evidence="3" id="KW-1185">Reference proteome</keyword>
<dbReference type="AlphaFoldDB" id="A0A0M9EN31"/>
<evidence type="ECO:0000313" key="3">
    <source>
        <dbReference type="Proteomes" id="UP000037904"/>
    </source>
</evidence>
<feature type="region of interest" description="Disordered" evidence="1">
    <location>
        <begin position="1"/>
        <end position="30"/>
    </location>
</feature>
<reference evidence="2 3" key="1">
    <citation type="submission" date="2015-04" db="EMBL/GenBank/DDBJ databases">
        <title>The draft genome sequence of Fusarium langsethiae, a T-2/HT-2 mycotoxin producer.</title>
        <authorList>
            <person name="Lysoe E."/>
            <person name="Divon H.H."/>
            <person name="Terzi V."/>
            <person name="Orru L."/>
            <person name="Lamontanara A."/>
            <person name="Kolseth A.-K."/>
            <person name="Frandsen R.J."/>
            <person name="Nielsen K."/>
            <person name="Thrane U."/>
        </authorList>
    </citation>
    <scope>NUCLEOTIDE SEQUENCE [LARGE SCALE GENOMIC DNA]</scope>
    <source>
        <strain evidence="2 3">Fl201059</strain>
    </source>
</reference>
<accession>A0A0M9EN31</accession>
<feature type="compositionally biased region" description="Basic and acidic residues" evidence="1">
    <location>
        <begin position="1"/>
        <end position="29"/>
    </location>
</feature>
<sequence length="111" mass="12702">MLREERSKDKERITALEKKNQQLQKDMKTVQKKSKTLENLEYSFGVLETATEVKIEGLRESVSGELSELGDNIDSLDEQLKFIKEGRINGESAAKITRNVLRYITTQLSPD</sequence>
<protein>
    <submittedName>
        <fullName evidence="2">Uncharacterized protein</fullName>
    </submittedName>
</protein>
<organism evidence="2 3">
    <name type="scientific">Fusarium langsethiae</name>
    <dbReference type="NCBI Taxonomy" id="179993"/>
    <lineage>
        <taxon>Eukaryota</taxon>
        <taxon>Fungi</taxon>
        <taxon>Dikarya</taxon>
        <taxon>Ascomycota</taxon>
        <taxon>Pezizomycotina</taxon>
        <taxon>Sordariomycetes</taxon>
        <taxon>Hypocreomycetidae</taxon>
        <taxon>Hypocreales</taxon>
        <taxon>Nectriaceae</taxon>
        <taxon>Fusarium</taxon>
    </lineage>
</organism>
<dbReference type="EMBL" id="JXCE01000757">
    <property type="protein sequence ID" value="KPA36092.1"/>
    <property type="molecule type" value="Genomic_DNA"/>
</dbReference>
<evidence type="ECO:0000313" key="2">
    <source>
        <dbReference type="EMBL" id="KPA36092.1"/>
    </source>
</evidence>
<name>A0A0M9EN31_FUSLA</name>
<evidence type="ECO:0000256" key="1">
    <source>
        <dbReference type="SAM" id="MobiDB-lite"/>
    </source>
</evidence>
<proteinExistence type="predicted"/>
<gene>
    <name evidence="2" type="ORF">FLAG1_11160</name>
</gene>
<dbReference type="Proteomes" id="UP000037904">
    <property type="component" value="Unassembled WGS sequence"/>
</dbReference>